<keyword evidence="2" id="KW-1133">Transmembrane helix</keyword>
<dbReference type="AlphaFoldDB" id="A0A1F6Y6X1"/>
<proteinExistence type="predicted"/>
<dbReference type="Proteomes" id="UP000178645">
    <property type="component" value="Unassembled WGS sequence"/>
</dbReference>
<evidence type="ECO:0000313" key="4">
    <source>
        <dbReference type="Proteomes" id="UP000178645"/>
    </source>
</evidence>
<evidence type="ECO:0000256" key="1">
    <source>
        <dbReference type="SAM" id="Coils"/>
    </source>
</evidence>
<feature type="coiled-coil region" evidence="1">
    <location>
        <begin position="56"/>
        <end position="83"/>
    </location>
</feature>
<protein>
    <submittedName>
        <fullName evidence="3">Uncharacterized protein</fullName>
    </submittedName>
</protein>
<feature type="transmembrane region" description="Helical" evidence="2">
    <location>
        <begin position="26"/>
        <end position="47"/>
    </location>
</feature>
<keyword evidence="2" id="KW-0812">Transmembrane</keyword>
<sequence>MSAIAIKMKSYAENMDTMLGRNLSSILRNALLCSLGALAVFYVLLLGNMVINIIERRSLEAEARVLEREVGDLELNYLSLSKKVDLSLSRSLGFKEIKATFATRQSLGSAKVVKNEI</sequence>
<dbReference type="EMBL" id="MFVU01000012">
    <property type="protein sequence ID" value="OGJ02118.1"/>
    <property type="molecule type" value="Genomic_DNA"/>
</dbReference>
<name>A0A1F6Y6X1_9BACT</name>
<comment type="caution">
    <text evidence="3">The sequence shown here is derived from an EMBL/GenBank/DDBJ whole genome shotgun (WGS) entry which is preliminary data.</text>
</comment>
<keyword evidence="1" id="KW-0175">Coiled coil</keyword>
<evidence type="ECO:0000313" key="3">
    <source>
        <dbReference type="EMBL" id="OGJ02118.1"/>
    </source>
</evidence>
<gene>
    <name evidence="3" type="ORF">A3G53_00380</name>
</gene>
<evidence type="ECO:0000256" key="2">
    <source>
        <dbReference type="SAM" id="Phobius"/>
    </source>
</evidence>
<organism evidence="3 4">
    <name type="scientific">Candidatus Nomurabacteria bacterium RIFCSPLOWO2_12_FULL_44_11</name>
    <dbReference type="NCBI Taxonomy" id="1801796"/>
    <lineage>
        <taxon>Bacteria</taxon>
        <taxon>Candidatus Nomuraibacteriota</taxon>
    </lineage>
</organism>
<accession>A0A1F6Y6X1</accession>
<reference evidence="3 4" key="1">
    <citation type="journal article" date="2016" name="Nat. Commun.">
        <title>Thousands of microbial genomes shed light on interconnected biogeochemical processes in an aquifer system.</title>
        <authorList>
            <person name="Anantharaman K."/>
            <person name="Brown C.T."/>
            <person name="Hug L.A."/>
            <person name="Sharon I."/>
            <person name="Castelle C.J."/>
            <person name="Probst A.J."/>
            <person name="Thomas B.C."/>
            <person name="Singh A."/>
            <person name="Wilkins M.J."/>
            <person name="Karaoz U."/>
            <person name="Brodie E.L."/>
            <person name="Williams K.H."/>
            <person name="Hubbard S.S."/>
            <person name="Banfield J.F."/>
        </authorList>
    </citation>
    <scope>NUCLEOTIDE SEQUENCE [LARGE SCALE GENOMIC DNA]</scope>
</reference>
<keyword evidence="2" id="KW-0472">Membrane</keyword>